<dbReference type="EMBL" id="LT629779">
    <property type="protein sequence ID" value="SDS93730.1"/>
    <property type="molecule type" value="Genomic_DNA"/>
</dbReference>
<sequence>MSSIAIAGLAVLAVGGFLWMLSGRMARFGARTRPFPRPGSDPEAYRKRTLAIVRFVATAWVIMGFGLLVYSVAQGK</sequence>
<keyword evidence="1" id="KW-1133">Transmembrane helix</keyword>
<organism evidence="2 3">
    <name type="scientific">Pseudarthrobacter equi</name>
    <dbReference type="NCBI Taxonomy" id="728066"/>
    <lineage>
        <taxon>Bacteria</taxon>
        <taxon>Bacillati</taxon>
        <taxon>Actinomycetota</taxon>
        <taxon>Actinomycetes</taxon>
        <taxon>Micrococcales</taxon>
        <taxon>Micrococcaceae</taxon>
        <taxon>Pseudarthrobacter</taxon>
    </lineage>
</organism>
<feature type="transmembrane region" description="Helical" evidence="1">
    <location>
        <begin position="51"/>
        <end position="73"/>
    </location>
</feature>
<keyword evidence="3" id="KW-1185">Reference proteome</keyword>
<accession>A0A1H1WAQ1</accession>
<gene>
    <name evidence="2" type="ORF">SAMN04489743_1256</name>
</gene>
<name>A0A1H1WAQ1_9MICC</name>
<protein>
    <submittedName>
        <fullName evidence="2">Uncharacterized protein</fullName>
    </submittedName>
</protein>
<keyword evidence="1" id="KW-0472">Membrane</keyword>
<proteinExistence type="predicted"/>
<keyword evidence="1" id="KW-0812">Transmembrane</keyword>
<dbReference type="AlphaFoldDB" id="A0A1H1WAQ1"/>
<reference evidence="3" key="1">
    <citation type="submission" date="2016-10" db="EMBL/GenBank/DDBJ databases">
        <authorList>
            <person name="Varghese N."/>
            <person name="Submissions S."/>
        </authorList>
    </citation>
    <scope>NUCLEOTIDE SEQUENCE [LARGE SCALE GENOMIC DNA]</scope>
    <source>
        <strain evidence="3">IMMIB L-1606</strain>
    </source>
</reference>
<dbReference type="Proteomes" id="UP000198751">
    <property type="component" value="Chromosome I"/>
</dbReference>
<evidence type="ECO:0000256" key="1">
    <source>
        <dbReference type="SAM" id="Phobius"/>
    </source>
</evidence>
<evidence type="ECO:0000313" key="3">
    <source>
        <dbReference type="Proteomes" id="UP000198751"/>
    </source>
</evidence>
<evidence type="ECO:0000313" key="2">
    <source>
        <dbReference type="EMBL" id="SDS93730.1"/>
    </source>
</evidence>